<dbReference type="InterPro" id="IPR021109">
    <property type="entry name" value="Peptidase_aspartic_dom_sf"/>
</dbReference>
<dbReference type="SUPFAM" id="SSF53098">
    <property type="entry name" value="Ribonuclease H-like"/>
    <property type="match status" value="2"/>
</dbReference>
<accession>A0AAP0BI11</accession>
<dbReference type="CDD" id="cd01647">
    <property type="entry name" value="RT_LTR"/>
    <property type="match status" value="1"/>
</dbReference>
<proteinExistence type="predicted"/>
<dbReference type="Gene3D" id="3.30.420.10">
    <property type="entry name" value="Ribonuclease H-like superfamily/Ribonuclease H"/>
    <property type="match status" value="3"/>
</dbReference>
<dbReference type="InterPro" id="IPR002156">
    <property type="entry name" value="RNaseH_domain"/>
</dbReference>
<evidence type="ECO:0000256" key="1">
    <source>
        <dbReference type="ARBA" id="ARBA00023172"/>
    </source>
</evidence>
<evidence type="ECO:0000313" key="5">
    <source>
        <dbReference type="Proteomes" id="UP001418222"/>
    </source>
</evidence>
<organism evidence="4 5">
    <name type="scientific">Platanthera zijinensis</name>
    <dbReference type="NCBI Taxonomy" id="2320716"/>
    <lineage>
        <taxon>Eukaryota</taxon>
        <taxon>Viridiplantae</taxon>
        <taxon>Streptophyta</taxon>
        <taxon>Embryophyta</taxon>
        <taxon>Tracheophyta</taxon>
        <taxon>Spermatophyta</taxon>
        <taxon>Magnoliopsida</taxon>
        <taxon>Liliopsida</taxon>
        <taxon>Asparagales</taxon>
        <taxon>Orchidaceae</taxon>
        <taxon>Orchidoideae</taxon>
        <taxon>Orchideae</taxon>
        <taxon>Orchidinae</taxon>
        <taxon>Platanthera</taxon>
    </lineage>
</organism>
<evidence type="ECO:0000313" key="4">
    <source>
        <dbReference type="EMBL" id="KAK8940699.1"/>
    </source>
</evidence>
<dbReference type="EMBL" id="JBBWWQ010000008">
    <property type="protein sequence ID" value="KAK8940699.1"/>
    <property type="molecule type" value="Genomic_DNA"/>
</dbReference>
<dbReference type="PANTHER" id="PTHR48475:SF2">
    <property type="entry name" value="RIBONUCLEASE H"/>
    <property type="match status" value="1"/>
</dbReference>
<feature type="domain" description="RNase H type-1" evidence="3">
    <location>
        <begin position="1234"/>
        <end position="1363"/>
    </location>
</feature>
<name>A0AAP0BI11_9ASPA</name>
<dbReference type="Pfam" id="PF17919">
    <property type="entry name" value="RT_RNaseH_2"/>
    <property type="match status" value="1"/>
</dbReference>
<dbReference type="InterPro" id="IPR012337">
    <property type="entry name" value="RNaseH-like_sf"/>
</dbReference>
<dbReference type="InterPro" id="IPR005162">
    <property type="entry name" value="Retrotrans_gag_dom"/>
</dbReference>
<dbReference type="Pfam" id="PF00078">
    <property type="entry name" value="RVT_1"/>
    <property type="match status" value="1"/>
</dbReference>
<dbReference type="InterPro" id="IPR000477">
    <property type="entry name" value="RT_dom"/>
</dbReference>
<feature type="region of interest" description="Disordered" evidence="2">
    <location>
        <begin position="1"/>
        <end position="39"/>
    </location>
</feature>
<protein>
    <recommendedName>
        <fullName evidence="3">RNase H type-1 domain-containing protein</fullName>
    </recommendedName>
</protein>
<dbReference type="GO" id="GO:0006310">
    <property type="term" value="P:DNA recombination"/>
    <property type="evidence" value="ECO:0007669"/>
    <property type="project" value="UniProtKB-KW"/>
</dbReference>
<dbReference type="Proteomes" id="UP001418222">
    <property type="component" value="Unassembled WGS sequence"/>
</dbReference>
<dbReference type="SUPFAM" id="SSF56672">
    <property type="entry name" value="DNA/RNA polymerases"/>
    <property type="match status" value="1"/>
</dbReference>
<dbReference type="Gene3D" id="1.10.340.70">
    <property type="match status" value="1"/>
</dbReference>
<gene>
    <name evidence="4" type="ORF">KSP39_PZI010648</name>
</gene>
<dbReference type="InterPro" id="IPR043502">
    <property type="entry name" value="DNA/RNA_pol_sf"/>
</dbReference>
<evidence type="ECO:0000256" key="2">
    <source>
        <dbReference type="SAM" id="MobiDB-lite"/>
    </source>
</evidence>
<keyword evidence="1" id="KW-0233">DNA recombination</keyword>
<dbReference type="InterPro" id="IPR036397">
    <property type="entry name" value="RNaseH_sf"/>
</dbReference>
<feature type="compositionally biased region" description="Basic and acidic residues" evidence="2">
    <location>
        <begin position="1"/>
        <end position="14"/>
    </location>
</feature>
<dbReference type="CDD" id="cd09279">
    <property type="entry name" value="RNase_HI_like"/>
    <property type="match status" value="1"/>
</dbReference>
<dbReference type="PROSITE" id="PS50879">
    <property type="entry name" value="RNASE_H_1"/>
    <property type="match status" value="1"/>
</dbReference>
<dbReference type="CDD" id="cd00303">
    <property type="entry name" value="retropepsin_like"/>
    <property type="match status" value="1"/>
</dbReference>
<reference evidence="4 5" key="1">
    <citation type="journal article" date="2022" name="Nat. Plants">
        <title>Genomes of leafy and leafless Platanthera orchids illuminate the evolution of mycoheterotrophy.</title>
        <authorList>
            <person name="Li M.H."/>
            <person name="Liu K.W."/>
            <person name="Li Z."/>
            <person name="Lu H.C."/>
            <person name="Ye Q.L."/>
            <person name="Zhang D."/>
            <person name="Wang J.Y."/>
            <person name="Li Y.F."/>
            <person name="Zhong Z.M."/>
            <person name="Liu X."/>
            <person name="Yu X."/>
            <person name="Liu D.K."/>
            <person name="Tu X.D."/>
            <person name="Liu B."/>
            <person name="Hao Y."/>
            <person name="Liao X.Y."/>
            <person name="Jiang Y.T."/>
            <person name="Sun W.H."/>
            <person name="Chen J."/>
            <person name="Chen Y.Q."/>
            <person name="Ai Y."/>
            <person name="Zhai J.W."/>
            <person name="Wu S.S."/>
            <person name="Zhou Z."/>
            <person name="Hsiao Y.Y."/>
            <person name="Wu W.L."/>
            <person name="Chen Y.Y."/>
            <person name="Lin Y.F."/>
            <person name="Hsu J.L."/>
            <person name="Li C.Y."/>
            <person name="Wang Z.W."/>
            <person name="Zhao X."/>
            <person name="Zhong W.Y."/>
            <person name="Ma X.K."/>
            <person name="Ma L."/>
            <person name="Huang J."/>
            <person name="Chen G.Z."/>
            <person name="Huang M.Z."/>
            <person name="Huang L."/>
            <person name="Peng D.H."/>
            <person name="Luo Y.B."/>
            <person name="Zou S.Q."/>
            <person name="Chen S.P."/>
            <person name="Lan S."/>
            <person name="Tsai W.C."/>
            <person name="Van de Peer Y."/>
            <person name="Liu Z.J."/>
        </authorList>
    </citation>
    <scope>NUCLEOTIDE SEQUENCE [LARGE SCALE GENOMIC DNA]</scope>
    <source>
        <strain evidence="4">Lor287</strain>
    </source>
</reference>
<dbReference type="PANTHER" id="PTHR48475">
    <property type="entry name" value="RIBONUCLEASE H"/>
    <property type="match status" value="1"/>
</dbReference>
<dbReference type="InterPro" id="IPR041577">
    <property type="entry name" value="RT_RNaseH_2"/>
</dbReference>
<feature type="region of interest" description="Disordered" evidence="2">
    <location>
        <begin position="342"/>
        <end position="377"/>
    </location>
</feature>
<dbReference type="GO" id="GO:0004523">
    <property type="term" value="F:RNA-DNA hybrid ribonuclease activity"/>
    <property type="evidence" value="ECO:0007669"/>
    <property type="project" value="InterPro"/>
</dbReference>
<dbReference type="Gene3D" id="3.10.10.10">
    <property type="entry name" value="HIV Type 1 Reverse Transcriptase, subunit A, domain 1"/>
    <property type="match status" value="1"/>
</dbReference>
<dbReference type="SUPFAM" id="SSF50630">
    <property type="entry name" value="Acid proteases"/>
    <property type="match status" value="1"/>
</dbReference>
<dbReference type="Gene3D" id="2.40.70.10">
    <property type="entry name" value="Acid Proteases"/>
    <property type="match status" value="1"/>
</dbReference>
<feature type="compositionally biased region" description="Low complexity" evidence="2">
    <location>
        <begin position="66"/>
        <end position="82"/>
    </location>
</feature>
<keyword evidence="5" id="KW-1185">Reference proteome</keyword>
<dbReference type="InterPro" id="IPR043128">
    <property type="entry name" value="Rev_trsase/Diguanyl_cyclase"/>
</dbReference>
<comment type="caution">
    <text evidence="4">The sequence shown here is derived from an EMBL/GenBank/DDBJ whole genome shotgun (WGS) entry which is preliminary data.</text>
</comment>
<dbReference type="GO" id="GO:0003676">
    <property type="term" value="F:nucleic acid binding"/>
    <property type="evidence" value="ECO:0007669"/>
    <property type="project" value="InterPro"/>
</dbReference>
<sequence length="1764" mass="197664">MSDRRGRRSDRSSSSDDSLWEALEQSRWEAEVSRRETDQRLDTISQALLALTQRLAPQVAEEVAETPVRQTPVRRTPARRTPLQQSPATAPPPLRQAQAAAPPRPQVAQFAPLMDFFREAARGTPARRLDFVDRQSAELAEFHPPVRPSTDSETPSPFIDRIRWESAPSNFREPCLPFYSGETDPISHLQAFEGAVALRSLSDALKCKLLVTTLDGQAREWFYELPPGTISSFAELRSELLLRFATSKKRKDGPAALFDIRQRDNESVARFVDRFQKEIQGVRNVNPDYYKVALIHGLREGPLKFKVTTKAPSTYQELIAIANRFIEGENANPTYISSLTAKAGGRDVPHSSSNNQYHSKPPRPDFHPPPQRGRNLRHKKPFLSHQQFHDQRLPLAATPAVPLQALPILQRTQPASNPHGSSPMEELADLGIDFEEEKGHLTKDCKALQKLVERLLADGKLEDLGRKNDSSRPSTSKGKEVAEIHQECIEIRDEGHLGLIDIQNECIDVVDEGALGRLFFIHGGAGAESTRKSSLSRLSRTEVASTSSAPPSEVVTFGSADLPATANPFDDAIVVQAAIGNFTVDRILIDTGSSVNLLFKSTFEALRTGKTLLSTEGPLYGFSGERKEVEGSVTLTVTLGGVTKEIQFIVVDAPSSYHAIFGRPLLNKYRAIISTYHLAIKFCKDGRQCRVRSDPRQARECYLRTVNMTEVSPPAFSAAAEATPSEGAENREGAHLEPAQVTQEVPIAEGEGRKLSINSELPEDQKAELISCLLENLDVFAWSAEDMPGVDPDVACHHLNVDPAAKPVQQKKRDVAVKLAEPIREEVAKILKARFIQEIQYPEWVSNVVMVKKPGGKWRMCVDFTHLNKACPKDFYPLPRIDLLVDSAVGYPFMSFLDAFSGYHQIRMHKPDIPCTSFITNDGCYCYLVMPFGLKNAGATYQRMMDQVFKEQKSRNLEVYVDDLLIKSRSLPQHLVDLVETFSTLRRRKIKLNPLKCVFGASRGKFLGHLLTPEGLAPNPDKVKAILGMTPPRSPKEVQQLGGRLAGLGRFISRVGDKSAPFFKTLRGASKFQWTEECSLAFEQLKKQLTSTPLLQSPRAGEALFLYLGVGPEAVSSVLIREESRRQFPVYYVSHILKDAEARYPILEKLALALVMSARRLRPYFQAHSIQVVTDQPLKNVLEKPEHSGRLAKWAIELSEFEISYVPRTAIKAQVLADFMIDTTESSSDQAARSPLSWTIYVDGASGRNSSGAGVVLINPNGVKLEQAIKFYFPVTNNQAEYEALLAGLRLAREIGIDHVHIKTDSLVMASQVLGNFETREPVLKRYLMLVKVEVGRFKSFTIEHIPRTENEEADVLAKYGLSSGGTTSELFRPAVEEEGLMQIDQCPSWMDPLIFYLSTGNLHQSVKDKKKFRLKAAHYYLISDILYRKTFLSTMARCVSESEVPTILREVHSGECGSHSGARTLERRILRQGYFWPTMKKDSEAYARKCVQCQKFAPLQHQAAQSLRSITTPWPFAVWGMYLIGPFPMASGQRRFIIVMIDYFSKWIEAKALAKTTTQVLRFASVHHPRSNGQVEAANKRILNLLKKKVQNLKGSWADQLPSVLWTLRTTPSSATGETPFKLSHGSEALIPIEFEVLSPRVLLARQGTEDWLELNSEEMRFSLEHIEEVRDKAAIRQEEVKRRMARYFDKNVRIKHFQVGDLVLKKVDAAARASSVGKLNPSWAGPFIIKEALQNGAYRLQTFEGEDMPHTWSGDDLKRFFS</sequence>
<feature type="region of interest" description="Disordered" evidence="2">
    <location>
        <begin position="60"/>
        <end position="103"/>
    </location>
</feature>
<dbReference type="InterPro" id="IPR041588">
    <property type="entry name" value="Integrase_H2C2"/>
</dbReference>
<dbReference type="Pfam" id="PF17921">
    <property type="entry name" value="Integrase_H2C2"/>
    <property type="match status" value="1"/>
</dbReference>
<dbReference type="Pfam" id="PF13456">
    <property type="entry name" value="RVT_3"/>
    <property type="match status" value="1"/>
</dbReference>
<feature type="compositionally biased region" description="Basic and acidic residues" evidence="2">
    <location>
        <begin position="24"/>
        <end position="39"/>
    </location>
</feature>
<dbReference type="Gene3D" id="3.30.70.270">
    <property type="match status" value="2"/>
</dbReference>
<dbReference type="Pfam" id="PF03732">
    <property type="entry name" value="Retrotrans_gag"/>
    <property type="match status" value="1"/>
</dbReference>
<evidence type="ECO:0000259" key="3">
    <source>
        <dbReference type="PROSITE" id="PS50879"/>
    </source>
</evidence>